<dbReference type="OrthoDB" id="185373at2759"/>
<dbReference type="Proteomes" id="UP000001261">
    <property type="component" value="Unassembled WGS sequence"/>
</dbReference>
<protein>
    <recommendedName>
        <fullName evidence="4">Mitochondrial respiratory complex I chaperone</fullName>
    </recommendedName>
</protein>
<organism evidence="2 3">
    <name type="scientific">Coccidioides immitis (strain RS)</name>
    <name type="common">Valley fever fungus</name>
    <dbReference type="NCBI Taxonomy" id="246410"/>
    <lineage>
        <taxon>Eukaryota</taxon>
        <taxon>Fungi</taxon>
        <taxon>Dikarya</taxon>
        <taxon>Ascomycota</taxon>
        <taxon>Pezizomycotina</taxon>
        <taxon>Eurotiomycetes</taxon>
        <taxon>Eurotiomycetidae</taxon>
        <taxon>Onygenales</taxon>
        <taxon>Onygenaceae</taxon>
        <taxon>Coccidioides</taxon>
    </lineage>
</organism>
<gene>
    <name evidence="2" type="ORF">CIMG_00982</name>
</gene>
<evidence type="ECO:0000313" key="2">
    <source>
        <dbReference type="EMBL" id="EAS35628.2"/>
    </source>
</evidence>
<keyword evidence="3" id="KW-1185">Reference proteome</keyword>
<dbReference type="InterPro" id="IPR011990">
    <property type="entry name" value="TPR-like_helical_dom_sf"/>
</dbReference>
<dbReference type="AlphaFoldDB" id="A0A0E1S052"/>
<dbReference type="InterPro" id="IPR002885">
    <property type="entry name" value="PPR_rpt"/>
</dbReference>
<name>A0A0E1S052_COCIM</name>
<dbReference type="GeneID" id="4566646"/>
<evidence type="ECO:0008006" key="4">
    <source>
        <dbReference type="Google" id="ProtNLM"/>
    </source>
</evidence>
<reference evidence="3" key="1">
    <citation type="journal article" date="2009" name="Genome Res.">
        <title>Comparative genomic analyses of the human fungal pathogens Coccidioides and their relatives.</title>
        <authorList>
            <person name="Sharpton T.J."/>
            <person name="Stajich J.E."/>
            <person name="Rounsley S.D."/>
            <person name="Gardner M.J."/>
            <person name="Wortman J.R."/>
            <person name="Jordar V.S."/>
            <person name="Maiti R."/>
            <person name="Kodira C.D."/>
            <person name="Neafsey D.E."/>
            <person name="Zeng Q."/>
            <person name="Hung C.-Y."/>
            <person name="McMahan C."/>
            <person name="Muszewska A."/>
            <person name="Grynberg M."/>
            <person name="Mandel M.A."/>
            <person name="Kellner E.M."/>
            <person name="Barker B.M."/>
            <person name="Galgiani J.N."/>
            <person name="Orbach M.J."/>
            <person name="Kirkland T.N."/>
            <person name="Cole G.T."/>
            <person name="Henn M.R."/>
            <person name="Birren B.W."/>
            <person name="Taylor J.W."/>
        </authorList>
    </citation>
    <scope>NUCLEOTIDE SEQUENCE [LARGE SCALE GENOMIC DNA]</scope>
    <source>
        <strain evidence="3">RS</strain>
    </source>
</reference>
<keyword evidence="1" id="KW-0677">Repeat</keyword>
<dbReference type="Gene3D" id="1.25.40.10">
    <property type="entry name" value="Tetratricopeptide repeat domain"/>
    <property type="match status" value="3"/>
</dbReference>
<dbReference type="PANTHER" id="PTHR47939:SF13">
    <property type="entry name" value="OS03G0201400 PROTEIN"/>
    <property type="match status" value="1"/>
</dbReference>
<dbReference type="OMA" id="CLVFGHM"/>
<sequence>MRSHLTRGVFQAIVENRPYVHSQCSRQLTLLLSSRQPRRCPFRITQSRTAFSLPFLPRADNVTKSQLTDNGAKQMMELVNALEQQTLPPPPFILAKAFMAFIQERGESMAVLTQNQVRFLLQTFQYLLNEYPYKGARGSVRTVLGLESLENTMFVLAQAGCEPDAVELLNKLAKAIYIQISHRNERAESPHLEPTPVVLRSYVSILASTGSPLEALNIVETYWETVLSPEGILPWLDIISGLAKEGKESEIPVVMGKMDRCGVVLDPNSHEEMVKLLAAENNVDALRKLFELELPNGLQPTATSTAFAIATAVRNSMVDWASQLSETFPAYPTPESRDAMLLLAAAKSEGAENIQKILDSMSARNPEIKTSMTIATFNPLLEHANMTNRRDLVDEYAELARKWGLQADAQTYMLMMDSKLREGDLDGAIALFENVDPEGLAEQTDVVMLNRILRQLCSTQYVDVDYDTILSFVDRLIEARGRFEAETLGALCQVLLSRHELESISGLLRPVIDQYNADELSTISESFVKYISDQNQSTEDAWEAYELLNMAFPNTSVRIRTDIMTQFFERGRSDLACLVFGHMRQKERGPRRPTSHTYAMCLQGISRAADSQGLHLVHNMLKLDLEVGLTTKVLNGLMLAYAACGMPEKAMGFFREILHSEEGPSEQTLMIFFRVCETYHSGVEEATKMLDKLKSLDVRIDRGIYNAYIGALAGHCQVEKATEAIQAMESKIGVGPSTQTLGTLYNAIPFQYWKDQVEEWAQATYPGLWEELEQRGRHEDEEGLKSFDINRNIDV</sequence>
<dbReference type="RefSeq" id="XP_001247211.2">
    <property type="nucleotide sequence ID" value="XM_001247210.2"/>
</dbReference>
<dbReference type="Pfam" id="PF01535">
    <property type="entry name" value="PPR"/>
    <property type="match status" value="1"/>
</dbReference>
<dbReference type="InterPro" id="IPR050667">
    <property type="entry name" value="PPR-containing_protein"/>
</dbReference>
<dbReference type="VEuPathDB" id="FungiDB:CIMG_00982"/>
<dbReference type="STRING" id="246410.A0A0E1S052"/>
<dbReference type="KEGG" id="cim:CIMG_00982"/>
<reference evidence="3" key="2">
    <citation type="journal article" date="2010" name="Genome Res.">
        <title>Population genomic sequencing of Coccidioides fungi reveals recent hybridization and transposon control.</title>
        <authorList>
            <person name="Neafsey D.E."/>
            <person name="Barker B.M."/>
            <person name="Sharpton T.J."/>
            <person name="Stajich J.E."/>
            <person name="Park D.J."/>
            <person name="Whiston E."/>
            <person name="Hung C.-Y."/>
            <person name="McMahan C."/>
            <person name="White J."/>
            <person name="Sykes S."/>
            <person name="Heiman D."/>
            <person name="Young S."/>
            <person name="Zeng Q."/>
            <person name="Abouelleil A."/>
            <person name="Aftuck L."/>
            <person name="Bessette D."/>
            <person name="Brown A."/>
            <person name="FitzGerald M."/>
            <person name="Lui A."/>
            <person name="Macdonald J.P."/>
            <person name="Priest M."/>
            <person name="Orbach M.J."/>
            <person name="Galgiani J.N."/>
            <person name="Kirkland T.N."/>
            <person name="Cole G.T."/>
            <person name="Birren B.W."/>
            <person name="Henn M.R."/>
            <person name="Taylor J.W."/>
            <person name="Rounsley S.D."/>
        </authorList>
    </citation>
    <scope>GENOME REANNOTATION</scope>
    <source>
        <strain evidence="3">RS</strain>
    </source>
</reference>
<dbReference type="EMBL" id="GG704911">
    <property type="protein sequence ID" value="EAS35628.2"/>
    <property type="molecule type" value="Genomic_DNA"/>
</dbReference>
<dbReference type="InParanoid" id="A0A0E1S052"/>
<evidence type="ECO:0000313" key="3">
    <source>
        <dbReference type="Proteomes" id="UP000001261"/>
    </source>
</evidence>
<dbReference type="PANTHER" id="PTHR47939">
    <property type="entry name" value="MEMBRANE-ASSOCIATED SALT-INDUCIBLE PROTEIN-LIKE"/>
    <property type="match status" value="1"/>
</dbReference>
<accession>A0A0E1S052</accession>
<evidence type="ECO:0000256" key="1">
    <source>
        <dbReference type="ARBA" id="ARBA00022737"/>
    </source>
</evidence>
<proteinExistence type="predicted"/>